<accession>A0ABW9ACY2</accession>
<comment type="caution">
    <text evidence="2">The sequence shown here is derived from an EMBL/GenBank/DDBJ whole genome shotgun (WGS) entry which is preliminary data.</text>
</comment>
<dbReference type="PANTHER" id="PTHR38033">
    <property type="entry name" value="MEMBRANE PROTEIN-RELATED"/>
    <property type="match status" value="1"/>
</dbReference>
<dbReference type="PANTHER" id="PTHR38033:SF1">
    <property type="entry name" value="DOTU FAMILY TYPE IV_VI SECRETION SYSTEM PROTEIN"/>
    <property type="match status" value="1"/>
</dbReference>
<keyword evidence="3" id="KW-1185">Reference proteome</keyword>
<proteinExistence type="predicted"/>
<evidence type="ECO:0000313" key="2">
    <source>
        <dbReference type="EMBL" id="MFL9926167.1"/>
    </source>
</evidence>
<evidence type="ECO:0000259" key="1">
    <source>
        <dbReference type="Pfam" id="PF09850"/>
    </source>
</evidence>
<gene>
    <name evidence="2" type="ORF">PQR62_17960</name>
</gene>
<dbReference type="NCBIfam" id="TIGR03349">
    <property type="entry name" value="IV_VI_DotU"/>
    <property type="match status" value="1"/>
</dbReference>
<dbReference type="Gene3D" id="1.25.40.590">
    <property type="entry name" value="Type IV / VI secretion system, DotU"/>
    <property type="match status" value="1"/>
</dbReference>
<organism evidence="2 3">
    <name type="scientific">Herbaspirillum lusitanum</name>
    <dbReference type="NCBI Taxonomy" id="213312"/>
    <lineage>
        <taxon>Bacteria</taxon>
        <taxon>Pseudomonadati</taxon>
        <taxon>Pseudomonadota</taxon>
        <taxon>Betaproteobacteria</taxon>
        <taxon>Burkholderiales</taxon>
        <taxon>Oxalobacteraceae</taxon>
        <taxon>Herbaspirillum</taxon>
    </lineage>
</organism>
<dbReference type="Proteomes" id="UP001629246">
    <property type="component" value="Unassembled WGS sequence"/>
</dbReference>
<dbReference type="EMBL" id="JAQQFM010000007">
    <property type="protein sequence ID" value="MFL9926167.1"/>
    <property type="molecule type" value="Genomic_DNA"/>
</dbReference>
<dbReference type="InterPro" id="IPR038522">
    <property type="entry name" value="T4/T6SS_DotU_sf"/>
</dbReference>
<evidence type="ECO:0000313" key="3">
    <source>
        <dbReference type="Proteomes" id="UP001629246"/>
    </source>
</evidence>
<feature type="domain" description="Type IV / VI secretion system DotU" evidence="1">
    <location>
        <begin position="12"/>
        <end position="207"/>
    </location>
</feature>
<dbReference type="RefSeq" id="WP_408159359.1">
    <property type="nucleotide sequence ID" value="NZ_JAQQFM010000007.1"/>
</dbReference>
<dbReference type="InterPro" id="IPR017732">
    <property type="entry name" value="T4/T6SS_DotU"/>
</dbReference>
<dbReference type="Pfam" id="PF09850">
    <property type="entry name" value="DotU"/>
    <property type="match status" value="1"/>
</dbReference>
<protein>
    <submittedName>
        <fullName evidence="2">DotU family type IV/VI secretion system protein</fullName>
    </submittedName>
</protein>
<name>A0ABW9ACY2_9BURK</name>
<reference evidence="2 3" key="1">
    <citation type="journal article" date="2024" name="Chem. Sci.">
        <title>Discovery of megapolipeptins by genome mining of a Burkholderiales bacteria collection.</title>
        <authorList>
            <person name="Paulo B.S."/>
            <person name="Recchia M.J.J."/>
            <person name="Lee S."/>
            <person name="Fergusson C.H."/>
            <person name="Romanowski S.B."/>
            <person name="Hernandez A."/>
            <person name="Krull N."/>
            <person name="Liu D.Y."/>
            <person name="Cavanagh H."/>
            <person name="Bos A."/>
            <person name="Gray C.A."/>
            <person name="Murphy B.T."/>
            <person name="Linington R.G."/>
            <person name="Eustaquio A.S."/>
        </authorList>
    </citation>
    <scope>NUCLEOTIDE SEQUENCE [LARGE SCALE GENOMIC DNA]</scope>
    <source>
        <strain evidence="2 3">RL21-008-BIB-A</strain>
    </source>
</reference>
<sequence length="223" mass="25169">MPNFSIPEPSIRALLRDTALQVSLLAQDAKPASVSELRLRCLKLVEAFDKALQERRFSPDVIGDALYAQCGLLDETVLRYLSESEKSEWDATPLQVERFNNHDAGERIYERIAFRMRELPPQLDLLECYSTILGLGFRGRYARTGEQERSAIMRSLDEMIWRLRPRAETSLIVNASGKHRPGDWLRGISPWALAASSALAALVLHLILGQALDLQLATLLQQK</sequence>